<protein>
    <submittedName>
        <fullName evidence="2">Tumor protein p63 regulated 1-like</fullName>
    </submittedName>
</protein>
<dbReference type="PANTHER" id="PTHR31108:SF1">
    <property type="entry name" value="HSAC2 DOMAIN-CONTAINING PROTEIN"/>
    <property type="match status" value="1"/>
</dbReference>
<dbReference type="EMBL" id="NJHN03000095">
    <property type="protein sequence ID" value="KAH9415911.1"/>
    <property type="molecule type" value="Genomic_DNA"/>
</dbReference>
<evidence type="ECO:0000259" key="1">
    <source>
        <dbReference type="Pfam" id="PF12456"/>
    </source>
</evidence>
<dbReference type="InterPro" id="IPR022158">
    <property type="entry name" value="Inositol_phosphatase"/>
</dbReference>
<comment type="caution">
    <text evidence="2">The sequence shown here is derived from an EMBL/GenBank/DDBJ whole genome shotgun (WGS) entry which is preliminary data.</text>
</comment>
<feature type="domain" description="Inositol phosphatase" evidence="1">
    <location>
        <begin position="51"/>
        <end position="128"/>
    </location>
</feature>
<dbReference type="Proteomes" id="UP000887458">
    <property type="component" value="Unassembled WGS sequence"/>
</dbReference>
<reference evidence="2 3" key="1">
    <citation type="journal article" date="2018" name="J. Allergy Clin. Immunol.">
        <title>High-quality assembly of Dermatophagoides pteronyssinus genome and transcriptome reveals a wide range of novel allergens.</title>
        <authorList>
            <person name="Liu X.Y."/>
            <person name="Yang K.Y."/>
            <person name="Wang M.Q."/>
            <person name="Kwok J.S."/>
            <person name="Zeng X."/>
            <person name="Yang Z."/>
            <person name="Xiao X.J."/>
            <person name="Lau C.P."/>
            <person name="Li Y."/>
            <person name="Huang Z.M."/>
            <person name="Ba J.G."/>
            <person name="Yim A.K."/>
            <person name="Ouyang C.Y."/>
            <person name="Ngai S.M."/>
            <person name="Chan T.F."/>
            <person name="Leung E.L."/>
            <person name="Liu L."/>
            <person name="Liu Z.G."/>
            <person name="Tsui S.K."/>
        </authorList>
    </citation>
    <scope>NUCLEOTIDE SEQUENCE [LARGE SCALE GENOMIC DNA]</scope>
    <source>
        <strain evidence="2">Derp</strain>
    </source>
</reference>
<dbReference type="PANTHER" id="PTHR31108">
    <property type="entry name" value="TUMOR PROTEIN P63-REGULATED GENE 1-LIKE PROTEIN"/>
    <property type="match status" value="1"/>
</dbReference>
<name>A0ABQ8J015_DERPT</name>
<dbReference type="InterPro" id="IPR040242">
    <property type="entry name" value="TPRG1-like"/>
</dbReference>
<proteinExistence type="predicted"/>
<dbReference type="Pfam" id="PF12456">
    <property type="entry name" value="hSac2"/>
    <property type="match status" value="1"/>
</dbReference>
<reference evidence="2 3" key="2">
    <citation type="journal article" date="2022" name="Mol. Biol. Evol.">
        <title>Comparative Genomics Reveals Insights into the Divergent Evolution of Astigmatic Mites and Household Pest Adaptations.</title>
        <authorList>
            <person name="Xiong Q."/>
            <person name="Wan A.T."/>
            <person name="Liu X."/>
            <person name="Fung C.S."/>
            <person name="Xiao X."/>
            <person name="Malainual N."/>
            <person name="Hou J."/>
            <person name="Wang L."/>
            <person name="Wang M."/>
            <person name="Yang K.Y."/>
            <person name="Cui Y."/>
            <person name="Leung E.L."/>
            <person name="Nong W."/>
            <person name="Shin S.K."/>
            <person name="Au S.W."/>
            <person name="Jeong K.Y."/>
            <person name="Chew F.T."/>
            <person name="Hui J.H."/>
            <person name="Leung T.F."/>
            <person name="Tungtrongchitr A."/>
            <person name="Zhong N."/>
            <person name="Liu Z."/>
            <person name="Tsui S.K."/>
        </authorList>
    </citation>
    <scope>NUCLEOTIDE SEQUENCE [LARGE SCALE GENOMIC DNA]</scope>
    <source>
        <strain evidence="2">Derp</strain>
    </source>
</reference>
<keyword evidence="3" id="KW-1185">Reference proteome</keyword>
<gene>
    <name evidence="2" type="primary">TPRG1</name>
    <name evidence="2" type="ORF">DERP_000405</name>
</gene>
<sequence length="335" mass="40386">MGNILLQNSRLSLKTSSMPNSTMNPRIVEKLNRIKYYFASRTSAYDDIWNICYRLSDEIQEQVLDVFILTFIDHWDKELERYVLLCERSLILMDFDFERLEIRQLFIYDYARFNSIRIGPLIYPQMALNWYVDILILRLIYLMNFSNHRFKYAIRFQWDSHKPLHNRDYWNPWSKEIPWITLAQHPLVFYIDDLLSDEYINHDVSNGSSFIEDQYFTEEYLQLIRRRFSIETFHDKLMEILNSFQVQPVLNYPRLTTISGLVLSSNPNDDESQPLMLNTALEDAVRRNVLIEMYHSSNQSLTIIHYACIMCDNYFNIPSMLFNRINLGYYRLRLF</sequence>
<evidence type="ECO:0000313" key="2">
    <source>
        <dbReference type="EMBL" id="KAH9415911.1"/>
    </source>
</evidence>
<organism evidence="2 3">
    <name type="scientific">Dermatophagoides pteronyssinus</name>
    <name type="common">European house dust mite</name>
    <dbReference type="NCBI Taxonomy" id="6956"/>
    <lineage>
        <taxon>Eukaryota</taxon>
        <taxon>Metazoa</taxon>
        <taxon>Ecdysozoa</taxon>
        <taxon>Arthropoda</taxon>
        <taxon>Chelicerata</taxon>
        <taxon>Arachnida</taxon>
        <taxon>Acari</taxon>
        <taxon>Acariformes</taxon>
        <taxon>Sarcoptiformes</taxon>
        <taxon>Astigmata</taxon>
        <taxon>Psoroptidia</taxon>
        <taxon>Analgoidea</taxon>
        <taxon>Pyroglyphidae</taxon>
        <taxon>Dermatophagoidinae</taxon>
        <taxon>Dermatophagoides</taxon>
    </lineage>
</organism>
<accession>A0ABQ8J015</accession>
<evidence type="ECO:0000313" key="3">
    <source>
        <dbReference type="Proteomes" id="UP000887458"/>
    </source>
</evidence>